<gene>
    <name evidence="3" type="ORF">AOQ72_17900</name>
</gene>
<feature type="domain" description="SnoaL-like" evidence="2">
    <location>
        <begin position="29"/>
        <end position="143"/>
    </location>
</feature>
<dbReference type="NCBIfam" id="TIGR02246">
    <property type="entry name" value="SgcJ/EcaC family oxidoreductase"/>
    <property type="match status" value="1"/>
</dbReference>
<dbReference type="OrthoDB" id="953853at2"/>
<organism evidence="3 4">
    <name type="scientific">Bradyrhizobium yuanmingense</name>
    <dbReference type="NCBI Taxonomy" id="108015"/>
    <lineage>
        <taxon>Bacteria</taxon>
        <taxon>Pseudomonadati</taxon>
        <taxon>Pseudomonadota</taxon>
        <taxon>Alphaproteobacteria</taxon>
        <taxon>Hyphomicrobiales</taxon>
        <taxon>Nitrobacteraceae</taxon>
        <taxon>Bradyrhizobium</taxon>
    </lineage>
</organism>
<evidence type="ECO:0000259" key="2">
    <source>
        <dbReference type="Pfam" id="PF13474"/>
    </source>
</evidence>
<proteinExistence type="predicted"/>
<evidence type="ECO:0000313" key="3">
    <source>
        <dbReference type="EMBL" id="KRP96208.1"/>
    </source>
</evidence>
<dbReference type="AlphaFoldDB" id="A0A0R3CF87"/>
<protein>
    <recommendedName>
        <fullName evidence="2">SnoaL-like domain-containing protein</fullName>
    </recommendedName>
</protein>
<comment type="caution">
    <text evidence="3">The sequence shown here is derived from an EMBL/GenBank/DDBJ whole genome shotgun (WGS) entry which is preliminary data.</text>
</comment>
<accession>A0A0R3CF87</accession>
<dbReference type="Proteomes" id="UP000051380">
    <property type="component" value="Unassembled WGS sequence"/>
</dbReference>
<feature type="signal peptide" evidence="1">
    <location>
        <begin position="1"/>
        <end position="19"/>
    </location>
</feature>
<evidence type="ECO:0000313" key="4">
    <source>
        <dbReference type="Proteomes" id="UP000051380"/>
    </source>
</evidence>
<dbReference type="Gene3D" id="3.10.450.50">
    <property type="match status" value="1"/>
</dbReference>
<feature type="chain" id="PRO_5006434214" description="SnoaL-like domain-containing protein" evidence="1">
    <location>
        <begin position="20"/>
        <end position="149"/>
    </location>
</feature>
<dbReference type="InterPro" id="IPR032710">
    <property type="entry name" value="NTF2-like_dom_sf"/>
</dbReference>
<sequence>MMKHLVLALAIWLGASAVAAVAGPAEEANAVIDQWSVTYSANDRDGLVGLYASDAILLGTTSPVISEGIEAIRKYFQELPGSGRKNTIVERRTIVLSETSVVGTGFYNFARAAENDTPRPSRFTMVLARREGRWMIVHHHSSPLSAVRQ</sequence>
<evidence type="ECO:0000256" key="1">
    <source>
        <dbReference type="SAM" id="SignalP"/>
    </source>
</evidence>
<dbReference type="InterPro" id="IPR037401">
    <property type="entry name" value="SnoaL-like"/>
</dbReference>
<dbReference type="CDD" id="cd00531">
    <property type="entry name" value="NTF2_like"/>
    <property type="match status" value="1"/>
</dbReference>
<dbReference type="SUPFAM" id="SSF54427">
    <property type="entry name" value="NTF2-like"/>
    <property type="match status" value="1"/>
</dbReference>
<dbReference type="EMBL" id="LJYF01000026">
    <property type="protein sequence ID" value="KRP96208.1"/>
    <property type="molecule type" value="Genomic_DNA"/>
</dbReference>
<name>A0A0R3CF87_9BRAD</name>
<keyword evidence="1" id="KW-0732">Signal</keyword>
<dbReference type="InterPro" id="IPR011944">
    <property type="entry name" value="Steroid_delta5-4_isomerase"/>
</dbReference>
<reference evidence="3 4" key="1">
    <citation type="submission" date="2015-09" db="EMBL/GenBank/DDBJ databases">
        <title>Draft Genome Sequence of the Strain BR 3267 (Bradyrhizobium yuanmingense) recommended as inoculant for cowpea in Brazil.</title>
        <authorList>
            <person name="Simoes-Araujo J.L."/>
            <person name="Zilli J.E."/>
        </authorList>
    </citation>
    <scope>NUCLEOTIDE SEQUENCE [LARGE SCALE GENOMIC DNA]</scope>
    <source>
        <strain evidence="3 4">BR3267</strain>
    </source>
</reference>
<dbReference type="Pfam" id="PF13474">
    <property type="entry name" value="SnoaL_3"/>
    <property type="match status" value="1"/>
</dbReference>